<evidence type="ECO:0000256" key="3">
    <source>
        <dbReference type="SAM" id="MobiDB-lite"/>
    </source>
</evidence>
<reference evidence="5 6" key="1">
    <citation type="journal article" date="2015" name="Genome Biol. Evol.">
        <title>Comparative Genomics of a Bacterivorous Green Alga Reveals Evolutionary Causalities and Consequences of Phago-Mixotrophic Mode of Nutrition.</title>
        <authorList>
            <person name="Burns J.A."/>
            <person name="Paasch A."/>
            <person name="Narechania A."/>
            <person name="Kim E."/>
        </authorList>
    </citation>
    <scope>NUCLEOTIDE SEQUENCE [LARGE SCALE GENOMIC DNA]</scope>
    <source>
        <strain evidence="5 6">PLY_AMNH</strain>
    </source>
</reference>
<protein>
    <recommendedName>
        <fullName evidence="4">Fido domain-containing protein</fullName>
    </recommendedName>
</protein>
<evidence type="ECO:0000259" key="4">
    <source>
        <dbReference type="PROSITE" id="PS51459"/>
    </source>
</evidence>
<keyword evidence="2" id="KW-0067">ATP-binding</keyword>
<feature type="compositionally biased region" description="Acidic residues" evidence="3">
    <location>
        <begin position="694"/>
        <end position="705"/>
    </location>
</feature>
<sequence length="861" mass="93592">MEAASAPAARSKQVASGLEEAYLEPLPLARWVVEHALDDAAELNPVEGEVAGAGQACEARRREHLALVAMAEGTSAQPRDPQATEAVDAARTRIAASAAFCEARLQLAATDLRNNARKGDEAHARKVVANHRAALQRAREAAAGREPFSVALIRELHGILCGDGLVEGAGELRARRVRCGRCQFVPPELVPAQLERYARAVRAITARDDLAAHTKAAMMVIGLCNVHPFADGNGRLARVLLGFVYTPVGVPFPVWLCSTQDYRAEYMAAMKAGVKGEGSVKPLAEVIARRTCSIWEDHARHLSLRPPVPGACVAVPRAADMVTCCVCFCEETVTPRGVTCSGPDKHYLCGECLSPTLTYICGVGGGFEKEQVNASGERSEGGEAACTMFMHGCSCGSLPQEALFCAASFAPAALRQLLVALRRVERWRAREDHDRELAAEAARAQERRRDTVLKLMHAVTETISRHHLGMCPAVAQRRRKSPSATAMQCRARCAAAIFCFLCSGRPTHVPRASSLQAQGSVEDLSGGEKHEVFEQHRLRPDRRQNPLGECFLWDADHALGEAGSNPSFTPTTVFQLRTQAMVAEVLGAMGVDERRSVVDRCLEQGTFNDIGDLFKFSLKVVATPRGALVPMPDVPAEVQRPRGEPHEQDPAEPVERNMQPLQNNDDLLGDDSDTSESNFDVHAFDTTDLAGPEDNGEPEMDDYDTTDLTRPEDIGEPDVDDYDTTDLTGPEDNGEPDVDDYDTTDLTGPEDNGEPDVDDYETTDVTGPEDNAEPEIDDYETTVLAVPEDNDDYETTDVTGPEDNEEPAIDVYDTTDLTGPEDNDEPEIDDHDTTDLAGPEDVDEMTMTPILLTLKRMSSRA</sequence>
<evidence type="ECO:0000256" key="2">
    <source>
        <dbReference type="PIRSR" id="PIRSR640198-2"/>
    </source>
</evidence>
<feature type="region of interest" description="Disordered" evidence="3">
    <location>
        <begin position="628"/>
        <end position="847"/>
    </location>
</feature>
<dbReference type="SUPFAM" id="SSF140931">
    <property type="entry name" value="Fic-like"/>
    <property type="match status" value="1"/>
</dbReference>
<dbReference type="EMBL" id="LGRX02011091">
    <property type="protein sequence ID" value="KAK3269274.1"/>
    <property type="molecule type" value="Genomic_DNA"/>
</dbReference>
<evidence type="ECO:0000313" key="6">
    <source>
        <dbReference type="Proteomes" id="UP001190700"/>
    </source>
</evidence>
<organism evidence="5 6">
    <name type="scientific">Cymbomonas tetramitiformis</name>
    <dbReference type="NCBI Taxonomy" id="36881"/>
    <lineage>
        <taxon>Eukaryota</taxon>
        <taxon>Viridiplantae</taxon>
        <taxon>Chlorophyta</taxon>
        <taxon>Pyramimonadophyceae</taxon>
        <taxon>Pyramimonadales</taxon>
        <taxon>Pyramimonadaceae</taxon>
        <taxon>Cymbomonas</taxon>
    </lineage>
</organism>
<feature type="domain" description="Fido" evidence="4">
    <location>
        <begin position="148"/>
        <end position="289"/>
    </location>
</feature>
<dbReference type="Proteomes" id="UP001190700">
    <property type="component" value="Unassembled WGS sequence"/>
</dbReference>
<dbReference type="InterPro" id="IPR003812">
    <property type="entry name" value="Fido"/>
</dbReference>
<keyword evidence="2" id="KW-0547">Nucleotide-binding</keyword>
<comment type="caution">
    <text evidence="5">The sequence shown here is derived from an EMBL/GenBank/DDBJ whole genome shotgun (WGS) entry which is preliminary data.</text>
</comment>
<dbReference type="Gene3D" id="1.10.3290.10">
    <property type="entry name" value="Fido-like domain"/>
    <property type="match status" value="1"/>
</dbReference>
<feature type="compositionally biased region" description="Acidic residues" evidence="3">
    <location>
        <begin position="732"/>
        <end position="743"/>
    </location>
</feature>
<dbReference type="InterPro" id="IPR040198">
    <property type="entry name" value="Fido_containing"/>
</dbReference>
<keyword evidence="6" id="KW-1185">Reference proteome</keyword>
<dbReference type="PANTHER" id="PTHR13504:SF38">
    <property type="entry name" value="FIDO DOMAIN-CONTAINING PROTEIN"/>
    <property type="match status" value="1"/>
</dbReference>
<feature type="compositionally biased region" description="Acidic residues" evidence="3">
    <location>
        <begin position="819"/>
        <end position="844"/>
    </location>
</feature>
<dbReference type="PANTHER" id="PTHR13504">
    <property type="entry name" value="FIDO DOMAIN-CONTAINING PROTEIN DDB_G0283145"/>
    <property type="match status" value="1"/>
</dbReference>
<feature type="compositionally biased region" description="Acidic residues" evidence="3">
    <location>
        <begin position="714"/>
        <end position="724"/>
    </location>
</feature>
<dbReference type="InterPro" id="IPR036597">
    <property type="entry name" value="Fido-like_dom_sf"/>
</dbReference>
<evidence type="ECO:0000256" key="1">
    <source>
        <dbReference type="PIRSR" id="PIRSR640198-1"/>
    </source>
</evidence>
<feature type="compositionally biased region" description="Acidic residues" evidence="3">
    <location>
        <begin position="751"/>
        <end position="762"/>
    </location>
</feature>
<gene>
    <name evidence="5" type="ORF">CYMTET_22277</name>
</gene>
<feature type="compositionally biased region" description="Acidic residues" evidence="3">
    <location>
        <begin position="788"/>
        <end position="808"/>
    </location>
</feature>
<evidence type="ECO:0000313" key="5">
    <source>
        <dbReference type="EMBL" id="KAK3269274.1"/>
    </source>
</evidence>
<feature type="compositionally biased region" description="Basic and acidic residues" evidence="3">
    <location>
        <begin position="639"/>
        <end position="655"/>
    </location>
</feature>
<feature type="active site" evidence="1">
    <location>
        <position position="227"/>
    </location>
</feature>
<proteinExistence type="predicted"/>
<dbReference type="GO" id="GO:0005524">
    <property type="term" value="F:ATP binding"/>
    <property type="evidence" value="ECO:0007669"/>
    <property type="project" value="UniProtKB-KW"/>
</dbReference>
<dbReference type="PROSITE" id="PS51459">
    <property type="entry name" value="FIDO"/>
    <property type="match status" value="1"/>
</dbReference>
<dbReference type="AlphaFoldDB" id="A0AAE0G0I9"/>
<dbReference type="Pfam" id="PF02661">
    <property type="entry name" value="Fic"/>
    <property type="match status" value="1"/>
</dbReference>
<feature type="compositionally biased region" description="Acidic residues" evidence="3">
    <location>
        <begin position="770"/>
        <end position="780"/>
    </location>
</feature>
<feature type="binding site" evidence="2">
    <location>
        <begin position="231"/>
        <end position="238"/>
    </location>
    <ligand>
        <name>ATP</name>
        <dbReference type="ChEBI" id="CHEBI:30616"/>
    </ligand>
</feature>
<accession>A0AAE0G0I9</accession>
<name>A0AAE0G0I9_9CHLO</name>